<dbReference type="KEGG" id="cal:CAALFM_C504960WA"/>
<dbReference type="Proteomes" id="UP000000559">
    <property type="component" value="Chromosome 5"/>
</dbReference>
<feature type="compositionally biased region" description="Polar residues" evidence="1">
    <location>
        <begin position="250"/>
        <end position="265"/>
    </location>
</feature>
<dbReference type="EMBL" id="CP017627">
    <property type="protein sequence ID" value="AOW29900.1"/>
    <property type="molecule type" value="Genomic_DNA"/>
</dbReference>
<gene>
    <name evidence="3" type="ordered locus">CAALFM_C504960WA</name>
    <name evidence="2" type="ordered locus">orf19.11467</name>
</gene>
<evidence type="ECO:0000256" key="1">
    <source>
        <dbReference type="SAM" id="MobiDB-lite"/>
    </source>
</evidence>
<name>A0A1D8PP38_CANAL</name>
<proteinExistence type="predicted"/>
<accession>A0A1D8PP38</accession>
<feature type="region of interest" description="Disordered" evidence="1">
    <location>
        <begin position="15"/>
        <end position="37"/>
    </location>
</feature>
<dbReference type="GO" id="GO:0006607">
    <property type="term" value="P:NLS-bearing protein import into nucleus"/>
    <property type="evidence" value="ECO:0000318"/>
    <property type="project" value="GO_Central"/>
</dbReference>
<dbReference type="InParanoid" id="A0A1D8PP38"/>
<reference evidence="3 4" key="1">
    <citation type="journal article" date="2004" name="Proc. Natl. Acad. Sci. U.S.A.">
        <title>The diploid genome sequence of Candida albicans.</title>
        <authorList>
            <person name="Jones T."/>
            <person name="Federspiel N.A."/>
            <person name="Chibana H."/>
            <person name="Dungan J."/>
            <person name="Kalman S."/>
            <person name="Magee B.B."/>
            <person name="Newport G."/>
            <person name="Thorstenson Y.R."/>
            <person name="Agabian N."/>
            <person name="Magee P.T."/>
            <person name="Davis R.W."/>
            <person name="Scherer S."/>
        </authorList>
    </citation>
    <scope>NUCLEOTIDE SEQUENCE [LARGE SCALE GENOMIC DNA]</scope>
    <source>
        <strain evidence="4">SC5314 / ATCC MYA-2876</strain>
    </source>
</reference>
<evidence type="ECO:0000313" key="4">
    <source>
        <dbReference type="Proteomes" id="UP000000559"/>
    </source>
</evidence>
<dbReference type="AlphaFoldDB" id="A0A1D8PP38"/>
<evidence type="ECO:0000313" key="2">
    <source>
        <dbReference type="CGD" id="CAL0000181504"/>
    </source>
</evidence>
<feature type="compositionally biased region" description="Basic and acidic residues" evidence="1">
    <location>
        <begin position="816"/>
        <end position="826"/>
    </location>
</feature>
<feature type="region of interest" description="Disordered" evidence="1">
    <location>
        <begin position="144"/>
        <end position="192"/>
    </location>
</feature>
<keyword evidence="4" id="KW-1185">Reference proteome</keyword>
<feature type="compositionally biased region" description="Low complexity" evidence="1">
    <location>
        <begin position="621"/>
        <end position="650"/>
    </location>
</feature>
<feature type="compositionally biased region" description="Acidic residues" evidence="1">
    <location>
        <begin position="226"/>
        <end position="236"/>
    </location>
</feature>
<feature type="region of interest" description="Disordered" evidence="1">
    <location>
        <begin position="601"/>
        <end position="659"/>
    </location>
</feature>
<dbReference type="GeneID" id="3636423"/>
<dbReference type="eggNOG" id="ENOG502QSA6">
    <property type="taxonomic scope" value="Eukaryota"/>
</dbReference>
<dbReference type="OrthoDB" id="4068467at2759"/>
<feature type="compositionally biased region" description="Polar residues" evidence="1">
    <location>
        <begin position="327"/>
        <end position="341"/>
    </location>
</feature>
<feature type="compositionally biased region" description="Polar residues" evidence="1">
    <location>
        <begin position="601"/>
        <end position="620"/>
    </location>
</feature>
<feature type="compositionally biased region" description="Low complexity" evidence="1">
    <location>
        <begin position="806"/>
        <end position="815"/>
    </location>
</feature>
<evidence type="ECO:0000313" key="3">
    <source>
        <dbReference type="EMBL" id="AOW29900.1"/>
    </source>
</evidence>
<protein>
    <submittedName>
        <fullName evidence="3">Uncharacterized protein</fullName>
    </submittedName>
</protein>
<feature type="compositionally biased region" description="Low complexity" evidence="1">
    <location>
        <begin position="144"/>
        <end position="156"/>
    </location>
</feature>
<organism evidence="3 4">
    <name type="scientific">Candida albicans (strain SC5314 / ATCC MYA-2876)</name>
    <name type="common">Yeast</name>
    <dbReference type="NCBI Taxonomy" id="237561"/>
    <lineage>
        <taxon>Eukaryota</taxon>
        <taxon>Fungi</taxon>
        <taxon>Dikarya</taxon>
        <taxon>Ascomycota</taxon>
        <taxon>Saccharomycotina</taxon>
        <taxon>Pichiomycetes</taxon>
        <taxon>Debaryomycetaceae</taxon>
        <taxon>Candida/Lodderomyces clade</taxon>
        <taxon>Candida</taxon>
    </lineage>
</organism>
<reference evidence="3 4" key="3">
    <citation type="journal article" date="2013" name="Genome Biol.">
        <title>Assembly of a phased diploid Candida albicans genome facilitates allele-specific measurements and provides a simple model for repeat and indel structure.</title>
        <authorList>
            <person name="Muzzey D."/>
            <person name="Schwartz K."/>
            <person name="Weissman J.S."/>
            <person name="Sherlock G."/>
        </authorList>
    </citation>
    <scope>NUCLEOTIDE SEQUENCE [LARGE SCALE GENOMIC DNA]</scope>
    <source>
        <strain evidence="4">SC5314 / ATCC MYA-2876</strain>
    </source>
</reference>
<reference evidence="3 4" key="2">
    <citation type="journal article" date="2007" name="Genome Biol.">
        <title>Assembly of the Candida albicans genome into sixteen supercontigs aligned on the eight chromosomes.</title>
        <authorList>
            <person name="van het Hoog M."/>
            <person name="Rast T.J."/>
            <person name="Martchenko M."/>
            <person name="Grindle S."/>
            <person name="Dignard D."/>
            <person name="Hogues H."/>
            <person name="Cuomo C."/>
            <person name="Berriman M."/>
            <person name="Scherer S."/>
            <person name="Magee B.B."/>
            <person name="Whiteway M."/>
            <person name="Chibana H."/>
            <person name="Nantel A."/>
            <person name="Magee P.T."/>
        </authorList>
    </citation>
    <scope>GENOME REANNOTATION</scope>
    <source>
        <strain evidence="4">SC5314 / ATCC MYA-2876</strain>
    </source>
</reference>
<dbReference type="VEuPathDB" id="FungiDB:C5_04960W_A"/>
<dbReference type="RefSeq" id="XP_721893.2">
    <property type="nucleotide sequence ID" value="XM_716800.2"/>
</dbReference>
<feature type="region of interest" description="Disordered" evidence="1">
    <location>
        <begin position="327"/>
        <end position="353"/>
    </location>
</feature>
<feature type="region of interest" description="Disordered" evidence="1">
    <location>
        <begin position="806"/>
        <end position="842"/>
    </location>
</feature>
<feature type="region of interest" description="Disordered" evidence="1">
    <location>
        <begin position="216"/>
        <end position="289"/>
    </location>
</feature>
<sequence length="842" mass="93699">MTTFLTTTSSITTNNLTNNLTNTNTSSSTPRTTTETTCTNNVKENSSNDTSTNSTAGYLAKYPNFSKCVSFNNLHPQEYESDFPYTTPIYNLNNQQQQQQQSHHSGSFFDSNYTFGSSNGSSSGSGLGSTPKIFMPFQDFNFGNNSNNSSNNNTSSGVGRRHSSSAGTTATSFIKRKRLKLPPPPAKSILKNKVSQQQVEYNNMFENISEATIEYHKQEREQQQQQEEEEDNDDDNSQSGSNGGSGNSSVNSSPLLTATNITTPISDIKDNQAPPPSSSSSSSRRKSLVGLTDEELMALDPQFQTTKSKNHDLNKFKFDNQKTYYLSPSTRKGSTTDNTMGNVGAGIKRPDYPTSNENNYKSISLTVRYGETTHNDYTRTLLTIISGRRHTWHSLDWLFHIKQDLQNQPTLLADGDYLVIAGLIPIKFIKDYNNNNNNSTNKKRKLAVEDYLYQKCSNLLNYLMEYISQLNLKLKITVEFVIDYENESDGSIMIDDGKFLKGEKYMIDHLFKQYQPNLIIIGNKSSNLNFKYPVKMNKLNNLYLIKLSSYIVKYSTIPVILVGLLIGINDDNSNSSASNSVSGGGGGGVKFNKPTITFSISKTPSSELTPKHSQTTTNKNSSSSSSSPDLSDSNSDSDSDNSSIESIESLTPKEYTDEKKRQKIFNEKLTTINNLPFNSSNKYQDWLSTISDNSLQASKNYLYGINSKDDSIIIDDKIHAIYKSQTWNVNSGSLSHDDILSDSNSTSMYKVKSLISIEDDEEVKRKQEEIRLKKRNNKRNSSVKSIGSGNNGGVSGFIHSIKSNDNNSIISSGGDNKNKMKNVDKSTKRKSSIWKKLGFSKG</sequence>
<dbReference type="CGD" id="CAL0000181504">
    <property type="gene designation" value="orf19.11467"/>
</dbReference>